<evidence type="ECO:0000256" key="1">
    <source>
        <dbReference type="SAM" id="Phobius"/>
    </source>
</evidence>
<sequence length="49" mass="5524">MRVKNTSLCIITTLNLSGFLDFLNILFYNSRWILDLALGFSIPLNSSTS</sequence>
<organism evidence="2 3">
    <name type="scientific">Rhizophagus irregularis</name>
    <dbReference type="NCBI Taxonomy" id="588596"/>
    <lineage>
        <taxon>Eukaryota</taxon>
        <taxon>Fungi</taxon>
        <taxon>Fungi incertae sedis</taxon>
        <taxon>Mucoromycota</taxon>
        <taxon>Glomeromycotina</taxon>
        <taxon>Glomeromycetes</taxon>
        <taxon>Glomerales</taxon>
        <taxon>Glomeraceae</taxon>
        <taxon>Rhizophagus</taxon>
    </lineage>
</organism>
<comment type="caution">
    <text evidence="2">The sequence shown here is derived from an EMBL/GenBank/DDBJ whole genome shotgun (WGS) entry which is preliminary data.</text>
</comment>
<protein>
    <submittedName>
        <fullName evidence="2">Uncharacterized protein</fullName>
    </submittedName>
</protein>
<keyword evidence="1" id="KW-0472">Membrane</keyword>
<reference evidence="2 3" key="1">
    <citation type="submission" date="2017-10" db="EMBL/GenBank/DDBJ databases">
        <title>Extensive intraspecific genome diversity in a model arbuscular mycorrhizal fungus.</title>
        <authorList>
            <person name="Chen E.C.H."/>
            <person name="Morin E."/>
            <person name="Baudet D."/>
            <person name="Noel J."/>
            <person name="Ndikumana S."/>
            <person name="Charron P."/>
            <person name="St-Onge C."/>
            <person name="Giorgi J."/>
            <person name="Grigoriev I.V."/>
            <person name="Roux C."/>
            <person name="Martin F.M."/>
            <person name="Corradi N."/>
        </authorList>
    </citation>
    <scope>NUCLEOTIDE SEQUENCE [LARGE SCALE GENOMIC DNA]</scope>
    <source>
        <strain evidence="2 3">A1</strain>
    </source>
</reference>
<keyword evidence="1" id="KW-1133">Transmembrane helix</keyword>
<proteinExistence type="predicted"/>
<accession>A0A2N0RYJ1</accession>
<dbReference type="AlphaFoldDB" id="A0A2N0RYJ1"/>
<keyword evidence="1" id="KW-0812">Transmembrane</keyword>
<name>A0A2N0RYJ1_9GLOM</name>
<reference evidence="2 3" key="2">
    <citation type="submission" date="2017-10" db="EMBL/GenBank/DDBJ databases">
        <title>Genome analyses suggest a sexual origin of heterokaryosis in a supposedly ancient asexual fungus.</title>
        <authorList>
            <person name="Corradi N."/>
            <person name="Sedzielewska K."/>
            <person name="Noel J."/>
            <person name="Charron P."/>
            <person name="Farinelli L."/>
            <person name="Marton T."/>
            <person name="Kruger M."/>
            <person name="Pelin A."/>
            <person name="Brachmann A."/>
            <person name="Corradi N."/>
        </authorList>
    </citation>
    <scope>NUCLEOTIDE SEQUENCE [LARGE SCALE GENOMIC DNA]</scope>
    <source>
        <strain evidence="2 3">A1</strain>
    </source>
</reference>
<evidence type="ECO:0000313" key="2">
    <source>
        <dbReference type="EMBL" id="PKC68359.1"/>
    </source>
</evidence>
<dbReference type="Proteomes" id="UP000232688">
    <property type="component" value="Unassembled WGS sequence"/>
</dbReference>
<feature type="transmembrane region" description="Helical" evidence="1">
    <location>
        <begin position="7"/>
        <end position="28"/>
    </location>
</feature>
<dbReference type="EMBL" id="LLXH01000337">
    <property type="protein sequence ID" value="PKC68359.1"/>
    <property type="molecule type" value="Genomic_DNA"/>
</dbReference>
<gene>
    <name evidence="2" type="ORF">RhiirA1_457347</name>
</gene>
<evidence type="ECO:0000313" key="3">
    <source>
        <dbReference type="Proteomes" id="UP000232688"/>
    </source>
</evidence>
<dbReference type="VEuPathDB" id="FungiDB:RhiirA1_457347"/>